<organism evidence="1 2">
    <name type="scientific">Corallococcus terminator</name>
    <dbReference type="NCBI Taxonomy" id="2316733"/>
    <lineage>
        <taxon>Bacteria</taxon>
        <taxon>Pseudomonadati</taxon>
        <taxon>Myxococcota</taxon>
        <taxon>Myxococcia</taxon>
        <taxon>Myxococcales</taxon>
        <taxon>Cystobacterineae</taxon>
        <taxon>Myxococcaceae</taxon>
        <taxon>Corallococcus</taxon>
    </lineage>
</organism>
<evidence type="ECO:0000313" key="2">
    <source>
        <dbReference type="Proteomes" id="UP000268094"/>
    </source>
</evidence>
<protein>
    <submittedName>
        <fullName evidence="1">Uncharacterized protein</fullName>
    </submittedName>
</protein>
<gene>
    <name evidence="1" type="ORF">D7V88_40595</name>
</gene>
<accession>A0A3A8HE51</accession>
<keyword evidence="2" id="KW-1185">Reference proteome</keyword>
<dbReference type="Proteomes" id="UP000268094">
    <property type="component" value="Unassembled WGS sequence"/>
</dbReference>
<evidence type="ECO:0000313" key="1">
    <source>
        <dbReference type="EMBL" id="RKG68606.1"/>
    </source>
</evidence>
<dbReference type="RefSeq" id="WP_208726747.1">
    <property type="nucleotide sequence ID" value="NZ_RAVZ01000601.1"/>
</dbReference>
<name>A0A3A8HE51_9BACT</name>
<feature type="non-terminal residue" evidence="1">
    <location>
        <position position="1"/>
    </location>
</feature>
<dbReference type="AlphaFoldDB" id="A0A3A8HE51"/>
<reference evidence="2" key="1">
    <citation type="submission" date="2018-09" db="EMBL/GenBank/DDBJ databases">
        <authorList>
            <person name="Livingstone P.G."/>
            <person name="Whitworth D.E."/>
        </authorList>
    </citation>
    <scope>NUCLEOTIDE SEQUENCE [LARGE SCALE GENOMIC DNA]</scope>
    <source>
        <strain evidence="2">CA054A</strain>
    </source>
</reference>
<comment type="caution">
    <text evidence="1">The sequence shown here is derived from an EMBL/GenBank/DDBJ whole genome shotgun (WGS) entry which is preliminary data.</text>
</comment>
<sequence>PYVLDRTAAVGWLVGNFDRAYFVSPGRGTSDFSSVRRGATGACESVALFAVPGYTLLLADRITGEAFPFAIPAPLNLQQ</sequence>
<proteinExistence type="predicted"/>
<dbReference type="EMBL" id="RAVZ01000601">
    <property type="protein sequence ID" value="RKG68606.1"/>
    <property type="molecule type" value="Genomic_DNA"/>
</dbReference>